<accession>A0A6A6TV50</accession>
<dbReference type="OrthoDB" id="5362512at2759"/>
<feature type="region of interest" description="Disordered" evidence="1">
    <location>
        <begin position="571"/>
        <end position="592"/>
    </location>
</feature>
<evidence type="ECO:0000259" key="2">
    <source>
        <dbReference type="Pfam" id="PF06985"/>
    </source>
</evidence>
<proteinExistence type="predicted"/>
<organism evidence="3 4">
    <name type="scientific">Lophiostoma macrostomum CBS 122681</name>
    <dbReference type="NCBI Taxonomy" id="1314788"/>
    <lineage>
        <taxon>Eukaryota</taxon>
        <taxon>Fungi</taxon>
        <taxon>Dikarya</taxon>
        <taxon>Ascomycota</taxon>
        <taxon>Pezizomycotina</taxon>
        <taxon>Dothideomycetes</taxon>
        <taxon>Pleosporomycetidae</taxon>
        <taxon>Pleosporales</taxon>
        <taxon>Lophiostomataceae</taxon>
        <taxon>Lophiostoma</taxon>
    </lineage>
</organism>
<dbReference type="PANTHER" id="PTHR33112">
    <property type="entry name" value="DOMAIN PROTEIN, PUTATIVE-RELATED"/>
    <property type="match status" value="1"/>
</dbReference>
<keyword evidence="4" id="KW-1185">Reference proteome</keyword>
<dbReference type="InterPro" id="IPR010730">
    <property type="entry name" value="HET"/>
</dbReference>
<dbReference type="Pfam" id="PF06985">
    <property type="entry name" value="HET"/>
    <property type="match status" value="1"/>
</dbReference>
<dbReference type="PANTHER" id="PTHR33112:SF10">
    <property type="entry name" value="TOL"/>
    <property type="match status" value="1"/>
</dbReference>
<name>A0A6A6TV50_9PLEO</name>
<dbReference type="EMBL" id="MU004288">
    <property type="protein sequence ID" value="KAF2662853.1"/>
    <property type="molecule type" value="Genomic_DNA"/>
</dbReference>
<gene>
    <name evidence="3" type="ORF">K491DRAFT_584263</name>
</gene>
<evidence type="ECO:0000313" key="3">
    <source>
        <dbReference type="EMBL" id="KAF2662853.1"/>
    </source>
</evidence>
<sequence length="744" mass="84799">MRLCTFCITTILEKTLTWDEHHKSYKALKQSSDEGCLYCRALHDDVAIIAPELKEEGEAREWPVWRWTVRSLAKIRESLETVVVTFRQIPKEGGGKAKLPTRVFYLFPEEDLGPLPTISELGTTTNPTKSGGYLITNWLETCNSTHSGCMKRRKSILSSGKTPFVPTRLLDISGDPKSNIRVIETKTSPVRDPYVSLSHCWGLKEFVRLTTTNRKKFTTEGVQWSLLPRNFQEAIEVGRFLGLKYIWIDSLCIVQEGPEGDFPSEAGKMHHVYRNSYCNIAIVDSEDSIGGAFRSRKPEDVVPVSYQAAGVSALFRKQTWRVVPANLWDSELLQTFLYRRGWVFQERMLAPRILHFAHRQIFWDCPSMSACETLPAGLPQPMDSAAGPDRHWRGRLQESEQSQELLAGASDASLADFWKTAVQKYTVCNLTMGKDKLIAMWGIAKLLRDALHIEYGEGLWEQNLEDQLAWRVTECTLKVRPSESTEVEIARKIPSWSWASMDGKIEVPDPLSNVPHHTVKDHNNRPLAFDLKGVKRVPEPTRISDKAFPQQARGMSDSIAEMQRRYKDMEKEGMVQPKTEEHRTEEVNRDDPPVFYSKSIEIQGHVGRGRLEKIEMKGQWCLKVGGISEDIIDAFPDVLPNEESPGEANPFFIVLSAKKVTQTETVFKQSKQETVIKPAVDWVISGHGILMKEYKTDHFLRTGAFSFRKVEDAVFQKLQQTYGSKELLSRGMYNAEHGRIFWLD</sequence>
<dbReference type="AlphaFoldDB" id="A0A6A6TV50"/>
<evidence type="ECO:0000256" key="1">
    <source>
        <dbReference type="SAM" id="MobiDB-lite"/>
    </source>
</evidence>
<evidence type="ECO:0000313" key="4">
    <source>
        <dbReference type="Proteomes" id="UP000799324"/>
    </source>
</evidence>
<protein>
    <submittedName>
        <fullName evidence="3">HET-domain-containing protein</fullName>
    </submittedName>
</protein>
<dbReference type="Proteomes" id="UP000799324">
    <property type="component" value="Unassembled WGS sequence"/>
</dbReference>
<reference evidence="3" key="1">
    <citation type="journal article" date="2020" name="Stud. Mycol.">
        <title>101 Dothideomycetes genomes: a test case for predicting lifestyles and emergence of pathogens.</title>
        <authorList>
            <person name="Haridas S."/>
            <person name="Albert R."/>
            <person name="Binder M."/>
            <person name="Bloem J."/>
            <person name="Labutti K."/>
            <person name="Salamov A."/>
            <person name="Andreopoulos B."/>
            <person name="Baker S."/>
            <person name="Barry K."/>
            <person name="Bills G."/>
            <person name="Bluhm B."/>
            <person name="Cannon C."/>
            <person name="Castanera R."/>
            <person name="Culley D."/>
            <person name="Daum C."/>
            <person name="Ezra D."/>
            <person name="Gonzalez J."/>
            <person name="Henrissat B."/>
            <person name="Kuo A."/>
            <person name="Liang C."/>
            <person name="Lipzen A."/>
            <person name="Lutzoni F."/>
            <person name="Magnuson J."/>
            <person name="Mondo S."/>
            <person name="Nolan M."/>
            <person name="Ohm R."/>
            <person name="Pangilinan J."/>
            <person name="Park H.-J."/>
            <person name="Ramirez L."/>
            <person name="Alfaro M."/>
            <person name="Sun H."/>
            <person name="Tritt A."/>
            <person name="Yoshinaga Y."/>
            <person name="Zwiers L.-H."/>
            <person name="Turgeon B."/>
            <person name="Goodwin S."/>
            <person name="Spatafora J."/>
            <person name="Crous P."/>
            <person name="Grigoriev I."/>
        </authorList>
    </citation>
    <scope>NUCLEOTIDE SEQUENCE</scope>
    <source>
        <strain evidence="3">CBS 122681</strain>
    </source>
</reference>
<feature type="domain" description="Heterokaryon incompatibility" evidence="2">
    <location>
        <begin position="194"/>
        <end position="346"/>
    </location>
</feature>